<dbReference type="Gene3D" id="1.10.4160.10">
    <property type="entry name" value="Hydantoin permease"/>
    <property type="match status" value="1"/>
</dbReference>
<dbReference type="PANTHER" id="PTHR31806:SF1">
    <property type="entry name" value="PURINE-CYTOSINE PERMEASE FCY2-RELATED"/>
    <property type="match status" value="1"/>
</dbReference>
<dbReference type="Proteomes" id="UP001165079">
    <property type="component" value="Unassembled WGS sequence"/>
</dbReference>
<keyword evidence="3 7" id="KW-0813">Transport</keyword>
<reference evidence="9" key="1">
    <citation type="submission" date="2023-03" db="EMBL/GenBank/DDBJ databases">
        <title>Actinorhabdospora filicis NBRC 111898.</title>
        <authorList>
            <person name="Ichikawa N."/>
            <person name="Sato H."/>
            <person name="Tonouchi N."/>
        </authorList>
    </citation>
    <scope>NUCLEOTIDE SEQUENCE</scope>
    <source>
        <strain evidence="9">NBRC 111898</strain>
    </source>
</reference>
<name>A0A9W6SGM8_9ACTN</name>
<feature type="transmembrane region" description="Helical" evidence="8">
    <location>
        <begin position="163"/>
        <end position="184"/>
    </location>
</feature>
<organism evidence="9 10">
    <name type="scientific">Actinorhabdospora filicis</name>
    <dbReference type="NCBI Taxonomy" id="1785913"/>
    <lineage>
        <taxon>Bacteria</taxon>
        <taxon>Bacillati</taxon>
        <taxon>Actinomycetota</taxon>
        <taxon>Actinomycetes</taxon>
        <taxon>Micromonosporales</taxon>
        <taxon>Micromonosporaceae</taxon>
        <taxon>Actinorhabdospora</taxon>
    </lineage>
</organism>
<feature type="transmembrane region" description="Helical" evidence="8">
    <location>
        <begin position="319"/>
        <end position="340"/>
    </location>
</feature>
<comment type="subcellular location">
    <subcellularLocation>
        <location evidence="1">Membrane</location>
        <topology evidence="1">Multi-pass membrane protein</topology>
    </subcellularLocation>
</comment>
<evidence type="ECO:0000256" key="5">
    <source>
        <dbReference type="ARBA" id="ARBA00022989"/>
    </source>
</evidence>
<proteinExistence type="inferred from homology"/>
<dbReference type="InterPro" id="IPR026030">
    <property type="entry name" value="Pur-cyt_permease_Fcy2/21/22"/>
</dbReference>
<dbReference type="GO" id="GO:0005886">
    <property type="term" value="C:plasma membrane"/>
    <property type="evidence" value="ECO:0007669"/>
    <property type="project" value="TreeGrafter"/>
</dbReference>
<dbReference type="Pfam" id="PF02133">
    <property type="entry name" value="Transp_cyt_pur"/>
    <property type="match status" value="1"/>
</dbReference>
<dbReference type="AlphaFoldDB" id="A0A9W6SGM8"/>
<evidence type="ECO:0000313" key="9">
    <source>
        <dbReference type="EMBL" id="GLZ75948.1"/>
    </source>
</evidence>
<dbReference type="InterPro" id="IPR001248">
    <property type="entry name" value="Pur-cyt_permease"/>
</dbReference>
<evidence type="ECO:0000256" key="2">
    <source>
        <dbReference type="ARBA" id="ARBA00008974"/>
    </source>
</evidence>
<dbReference type="PANTHER" id="PTHR31806">
    <property type="entry name" value="PURINE-CYTOSINE PERMEASE FCY2-RELATED"/>
    <property type="match status" value="1"/>
</dbReference>
<sequence>MSTVETRGVDIVPEHERTSRPSEFGWIWHSAQFSFGTVVLGALPVLFGLSWWASATAIVAGAAVGTLLIVPLVRFGLRTGTNNPVASGAHFGVRGRVAGNLITIGVALGFFAITVWTGGTAMMVASAKLFGTPTGRGALAVAMPAVAVAVILVAVYGQRALLVTYRVTAVVGGIVLAALVVVLAPRFDAAYAGGELALSSPIHTWLLAAGVAVSVPMSYATFQGDYSRYMRPPDRPVMLWNSGSLFLSCVIAMLVGAFATTTLTNPALPWLQGITEVTPPWFAGVVIVFGLVGSFPQGGLCVYAAGLSAQSIFWRASRALVTFLVSLVGVALVYLGAVVFEATDAMTAFVTLLLTFVAPWSAIMTVGYIRFKGEYRAEDLHSYATPESRGRYWYSGGVNPLALIAFAVGVAVGLLGSSTPLYTGPLSRLLGDVDVGYAASFAVAGVLFALLDRTPRPAAAPSLEKVG</sequence>
<feature type="transmembrane region" description="Helical" evidence="8">
    <location>
        <begin position="26"/>
        <end position="47"/>
    </location>
</feature>
<keyword evidence="10" id="KW-1185">Reference proteome</keyword>
<feature type="transmembrane region" description="Helical" evidence="8">
    <location>
        <begin position="97"/>
        <end position="117"/>
    </location>
</feature>
<dbReference type="PIRSF" id="PIRSF002744">
    <property type="entry name" value="Pur-cyt_permease"/>
    <property type="match status" value="1"/>
</dbReference>
<evidence type="ECO:0000256" key="6">
    <source>
        <dbReference type="ARBA" id="ARBA00023136"/>
    </source>
</evidence>
<keyword evidence="4 8" id="KW-0812">Transmembrane</keyword>
<feature type="transmembrane region" description="Helical" evidence="8">
    <location>
        <begin position="346"/>
        <end position="371"/>
    </location>
</feature>
<dbReference type="EMBL" id="BSTX01000001">
    <property type="protein sequence ID" value="GLZ75948.1"/>
    <property type="molecule type" value="Genomic_DNA"/>
</dbReference>
<evidence type="ECO:0000256" key="4">
    <source>
        <dbReference type="ARBA" id="ARBA00022692"/>
    </source>
</evidence>
<gene>
    <name evidence="9" type="ORF">Afil01_07550</name>
</gene>
<feature type="transmembrane region" description="Helical" evidence="8">
    <location>
        <begin position="204"/>
        <end position="222"/>
    </location>
</feature>
<protein>
    <submittedName>
        <fullName evidence="9">Transporter</fullName>
    </submittedName>
</protein>
<feature type="transmembrane region" description="Helical" evidence="8">
    <location>
        <begin position="243"/>
        <end position="261"/>
    </location>
</feature>
<evidence type="ECO:0000256" key="1">
    <source>
        <dbReference type="ARBA" id="ARBA00004141"/>
    </source>
</evidence>
<feature type="transmembrane region" description="Helical" evidence="8">
    <location>
        <begin position="392"/>
        <end position="415"/>
    </location>
</feature>
<feature type="transmembrane region" description="Helical" evidence="8">
    <location>
        <begin position="53"/>
        <end position="77"/>
    </location>
</feature>
<evidence type="ECO:0000313" key="10">
    <source>
        <dbReference type="Proteomes" id="UP001165079"/>
    </source>
</evidence>
<evidence type="ECO:0000256" key="3">
    <source>
        <dbReference type="ARBA" id="ARBA00022448"/>
    </source>
</evidence>
<keyword evidence="6 7" id="KW-0472">Membrane</keyword>
<keyword evidence="5 8" id="KW-1133">Transmembrane helix</keyword>
<accession>A0A9W6SGM8</accession>
<dbReference type="RefSeq" id="WP_285661159.1">
    <property type="nucleotide sequence ID" value="NZ_BSTX01000001.1"/>
</dbReference>
<comment type="similarity">
    <text evidence="2 7">Belongs to the purine-cytosine permease (2.A.39) family.</text>
</comment>
<dbReference type="GO" id="GO:0022857">
    <property type="term" value="F:transmembrane transporter activity"/>
    <property type="evidence" value="ECO:0007669"/>
    <property type="project" value="InterPro"/>
</dbReference>
<comment type="caution">
    <text evidence="9">The sequence shown here is derived from an EMBL/GenBank/DDBJ whole genome shotgun (WGS) entry which is preliminary data.</text>
</comment>
<feature type="transmembrane region" description="Helical" evidence="8">
    <location>
        <begin position="137"/>
        <end position="156"/>
    </location>
</feature>
<feature type="transmembrane region" description="Helical" evidence="8">
    <location>
        <begin position="435"/>
        <end position="451"/>
    </location>
</feature>
<evidence type="ECO:0000256" key="7">
    <source>
        <dbReference type="PIRNR" id="PIRNR002744"/>
    </source>
</evidence>
<evidence type="ECO:0000256" key="8">
    <source>
        <dbReference type="SAM" id="Phobius"/>
    </source>
</evidence>
<feature type="transmembrane region" description="Helical" evidence="8">
    <location>
        <begin position="281"/>
        <end position="307"/>
    </location>
</feature>